<dbReference type="AlphaFoldDB" id="A0A1I7WPT7"/>
<sequence length="63" mass="7347">MKCLITVYDVNEKASVLGAITVSSFQYKCRKWRYPRAQVSRLEASGILCPIRWSSENTRFQLF</sequence>
<protein>
    <submittedName>
        <fullName evidence="2">HTH_OrfB_IS605 domain-containing protein</fullName>
    </submittedName>
</protein>
<dbReference type="Proteomes" id="UP000095283">
    <property type="component" value="Unplaced"/>
</dbReference>
<proteinExistence type="predicted"/>
<reference evidence="2" key="1">
    <citation type="submission" date="2016-11" db="UniProtKB">
        <authorList>
            <consortium name="WormBaseParasite"/>
        </authorList>
    </citation>
    <scope>IDENTIFICATION</scope>
</reference>
<accession>A0A1I7WPT7</accession>
<organism evidence="1 2">
    <name type="scientific">Heterorhabditis bacteriophora</name>
    <name type="common">Entomopathogenic nematode worm</name>
    <dbReference type="NCBI Taxonomy" id="37862"/>
    <lineage>
        <taxon>Eukaryota</taxon>
        <taxon>Metazoa</taxon>
        <taxon>Ecdysozoa</taxon>
        <taxon>Nematoda</taxon>
        <taxon>Chromadorea</taxon>
        <taxon>Rhabditida</taxon>
        <taxon>Rhabditina</taxon>
        <taxon>Rhabditomorpha</taxon>
        <taxon>Strongyloidea</taxon>
        <taxon>Heterorhabditidae</taxon>
        <taxon>Heterorhabditis</taxon>
    </lineage>
</organism>
<name>A0A1I7WPT7_HETBA</name>
<evidence type="ECO:0000313" key="2">
    <source>
        <dbReference type="WBParaSite" id="Hba_07163"/>
    </source>
</evidence>
<keyword evidence="1" id="KW-1185">Reference proteome</keyword>
<evidence type="ECO:0000313" key="1">
    <source>
        <dbReference type="Proteomes" id="UP000095283"/>
    </source>
</evidence>
<dbReference type="WBParaSite" id="Hba_07163">
    <property type="protein sequence ID" value="Hba_07163"/>
    <property type="gene ID" value="Hba_07163"/>
</dbReference>